<evidence type="ECO:0000313" key="2">
    <source>
        <dbReference type="EMBL" id="MDO3395078.1"/>
    </source>
</evidence>
<sequence length="233" mass="25932">MFGGHKQRPAAELWAEWSRELSLEAVELVAGRRVVARVDHEGVLLVARDLFVAWAHLGFADGSDPDPGLLLPKMPGTLTLTVSRPWWAEHIAGLTGRPRRRAERELKHGWARPKVPVVSREAVPVETFAEWLSAEAVTRAPLPDRFCLSPDPETSVSDRDTNRPVPLDRLPISHTLRDRITAWGAAAGEVPEEQRILETTWEPFWTEGRPLAADLETETGRSAAVWADCPDVP</sequence>
<accession>A0ABT8TM86</accession>
<gene>
    <name evidence="2" type="ORF">QWJ41_05075</name>
</gene>
<name>A0ABT8TM86_9ACTN</name>
<organism evidence="2 3">
    <name type="scientific">Nocardioides cremeus</name>
    <dbReference type="NCBI Taxonomy" id="3058044"/>
    <lineage>
        <taxon>Bacteria</taxon>
        <taxon>Bacillati</taxon>
        <taxon>Actinomycetota</taxon>
        <taxon>Actinomycetes</taxon>
        <taxon>Propionibacteriales</taxon>
        <taxon>Nocardioidaceae</taxon>
        <taxon>Nocardioides</taxon>
    </lineage>
</organism>
<keyword evidence="3" id="KW-1185">Reference proteome</keyword>
<protein>
    <submittedName>
        <fullName evidence="2">Uncharacterized protein</fullName>
    </submittedName>
</protein>
<feature type="region of interest" description="Disordered" evidence="1">
    <location>
        <begin position="149"/>
        <end position="168"/>
    </location>
</feature>
<proteinExistence type="predicted"/>
<evidence type="ECO:0000313" key="3">
    <source>
        <dbReference type="Proteomes" id="UP001168363"/>
    </source>
</evidence>
<evidence type="ECO:0000256" key="1">
    <source>
        <dbReference type="SAM" id="MobiDB-lite"/>
    </source>
</evidence>
<dbReference type="RefSeq" id="WP_302706148.1">
    <property type="nucleotide sequence ID" value="NZ_JAULSC010000003.1"/>
</dbReference>
<dbReference type="EMBL" id="JAULSC010000003">
    <property type="protein sequence ID" value="MDO3395078.1"/>
    <property type="molecule type" value="Genomic_DNA"/>
</dbReference>
<comment type="caution">
    <text evidence="2">The sequence shown here is derived from an EMBL/GenBank/DDBJ whole genome shotgun (WGS) entry which is preliminary data.</text>
</comment>
<dbReference type="Proteomes" id="UP001168363">
    <property type="component" value="Unassembled WGS sequence"/>
</dbReference>
<reference evidence="2" key="1">
    <citation type="submission" date="2023-06" db="EMBL/GenBank/DDBJ databases">
        <title>Genome sequence of Nocardioides sp. SOB44.</title>
        <authorList>
            <person name="Zhang G."/>
        </authorList>
    </citation>
    <scope>NUCLEOTIDE SEQUENCE</scope>
    <source>
        <strain evidence="2">SOB44</strain>
    </source>
</reference>